<dbReference type="Pfam" id="PF09250">
    <property type="entry name" value="Prim-Pol"/>
    <property type="match status" value="1"/>
</dbReference>
<dbReference type="Proteomes" id="UP000032309">
    <property type="component" value="Unassembled WGS sequence"/>
</dbReference>
<keyword evidence="5" id="KW-1185">Reference proteome</keyword>
<dbReference type="Gene3D" id="3.30.720.160">
    <property type="entry name" value="Bifunctional DNA primase/polymerase, N-terminal"/>
    <property type="match status" value="1"/>
</dbReference>
<accession>A0ABQ0JTX7</accession>
<dbReference type="SUPFAM" id="SSF56747">
    <property type="entry name" value="Prim-pol domain"/>
    <property type="match status" value="1"/>
</dbReference>
<dbReference type="SMART" id="SM00943">
    <property type="entry name" value="Prim-Pol"/>
    <property type="match status" value="1"/>
</dbReference>
<dbReference type="CDD" id="cd04859">
    <property type="entry name" value="Prim_Pol"/>
    <property type="match status" value="1"/>
</dbReference>
<dbReference type="InterPro" id="IPR014820">
    <property type="entry name" value="PriCT_1"/>
</dbReference>
<evidence type="ECO:0000259" key="3">
    <source>
        <dbReference type="SMART" id="SM00943"/>
    </source>
</evidence>
<reference evidence="5" key="1">
    <citation type="journal article" date="2015" name="Genome Announc.">
        <title>Draft Genome Sequence of an Anaerobic Ammonium-Oxidizing Bacterium, "Candidatus Brocadia sinica".</title>
        <authorList>
            <person name="Oshiki M."/>
            <person name="Shinyako-Hata K."/>
            <person name="Satoh H."/>
            <person name="Okabe S."/>
        </authorList>
    </citation>
    <scope>NUCLEOTIDE SEQUENCE [LARGE SCALE GENOMIC DNA]</scope>
    <source>
        <strain evidence="5">JPN1</strain>
    </source>
</reference>
<feature type="domain" description="AAA+ ATPase" evidence="1">
    <location>
        <begin position="270"/>
        <end position="436"/>
    </location>
</feature>
<dbReference type="EMBL" id="BAFN01000001">
    <property type="protein sequence ID" value="GAN31889.1"/>
    <property type="molecule type" value="Genomic_DNA"/>
</dbReference>
<dbReference type="InterPro" id="IPR027417">
    <property type="entry name" value="P-loop_NTPase"/>
</dbReference>
<comment type="caution">
    <text evidence="4">The sequence shown here is derived from an EMBL/GenBank/DDBJ whole genome shotgun (WGS) entry which is preliminary data.</text>
</comment>
<dbReference type="SUPFAM" id="SSF52540">
    <property type="entry name" value="P-loop containing nucleoside triphosphate hydrolases"/>
    <property type="match status" value="1"/>
</dbReference>
<protein>
    <recommendedName>
        <fullName evidence="6">DNA primase/polymerase bifunctional N-terminal domain-containing protein</fullName>
    </recommendedName>
</protein>
<feature type="domain" description="DNA primase/polymerase bifunctional N-terminal" evidence="3">
    <location>
        <begin position="7"/>
        <end position="161"/>
    </location>
</feature>
<evidence type="ECO:0000259" key="1">
    <source>
        <dbReference type="SMART" id="SM00382"/>
    </source>
</evidence>
<evidence type="ECO:0000259" key="2">
    <source>
        <dbReference type="SMART" id="SM00942"/>
    </source>
</evidence>
<organism evidence="4 5">
    <name type="scientific">Candidatus Brocadia sinica JPN1</name>
    <dbReference type="NCBI Taxonomy" id="1197129"/>
    <lineage>
        <taxon>Bacteria</taxon>
        <taxon>Pseudomonadati</taxon>
        <taxon>Planctomycetota</taxon>
        <taxon>Candidatus Brocadiia</taxon>
        <taxon>Candidatus Brocadiales</taxon>
        <taxon>Candidatus Brocadiaceae</taxon>
        <taxon>Candidatus Brocadia</taxon>
    </lineage>
</organism>
<dbReference type="Pfam" id="PF13481">
    <property type="entry name" value="AAA_25"/>
    <property type="match status" value="1"/>
</dbReference>
<sequence>MKTLEMAFYYRSKNFSVIPLVPKDKKPLIPWAEYQKRYATDEELKEWFGNGSQNNIGIVTGKISGIAVIDFDTPEAVQYAREMNFPETPLVMTKKGFHAYYKYKEGIRNFQKRDNLPGTDLRGDGGYVVAPPSVHFSGCQYMWVKSKSLDDLPLAEFPEIILAKTPEDKTPLKELYRGATKGDRNTTLARLVGSWARDGLTFEECLENARLWNLKNNPPLSVKEIEQTVRSIFEKHQKERPAAMVLTRLDSLFQEPEEVTTWLVDRLLPSGGFSVLVAKPKVGKSTLARNLGLCIARNKPFLGRDVNQGAVIYLALEEKRSEVKRHFQVMGASGKEEIHIYVGGAPADAIKQIESLKPLLLIIDPLFRLTKVKDGNDYVQVTNALEPLLRLSRNTGTHVLCVHHANKMDSQDGNCVLGSQAIFGSVDTLMIMGRHEHYRTIKTIQRYGEDLEEIILGYDKTTRRLVFGGSRQEEDINLSKTAIIEFLSVQAEPVTEAVIMDGVEGKTVNKRKALREMVGKEVKRDGKGGKGDPFKYSCSLVPGICWEHENKNPETAGYPHKIKDYSCPQNSANFQEREQEFSVKNTVSNEPINLDDLGVEL</sequence>
<evidence type="ECO:0000313" key="4">
    <source>
        <dbReference type="EMBL" id="GAN31889.1"/>
    </source>
</evidence>
<evidence type="ECO:0008006" key="6">
    <source>
        <dbReference type="Google" id="ProtNLM"/>
    </source>
</evidence>
<dbReference type="SMART" id="SM00942">
    <property type="entry name" value="PriCT_1"/>
    <property type="match status" value="1"/>
</dbReference>
<dbReference type="InterPro" id="IPR015330">
    <property type="entry name" value="DNA_primase/pol_bifunc_N"/>
</dbReference>
<dbReference type="Pfam" id="PF08708">
    <property type="entry name" value="PriCT_1"/>
    <property type="match status" value="1"/>
</dbReference>
<evidence type="ECO:0000313" key="5">
    <source>
        <dbReference type="Proteomes" id="UP000032309"/>
    </source>
</evidence>
<dbReference type="Gene3D" id="3.40.50.300">
    <property type="entry name" value="P-loop containing nucleotide triphosphate hydrolases"/>
    <property type="match status" value="1"/>
</dbReference>
<gene>
    <name evidence="4" type="ORF">BROSI_A0393</name>
</gene>
<proteinExistence type="predicted"/>
<dbReference type="RefSeq" id="WP_052561867.1">
    <property type="nucleotide sequence ID" value="NZ_BAFN01000001.1"/>
</dbReference>
<dbReference type="SMART" id="SM00382">
    <property type="entry name" value="AAA"/>
    <property type="match status" value="1"/>
</dbReference>
<dbReference type="InterPro" id="IPR003593">
    <property type="entry name" value="AAA+_ATPase"/>
</dbReference>
<name>A0ABQ0JTX7_9BACT</name>
<feature type="domain" description="Primase C-terminal 1" evidence="2">
    <location>
        <begin position="174"/>
        <end position="238"/>
    </location>
</feature>